<dbReference type="GO" id="GO:0016811">
    <property type="term" value="F:hydrolase activity, acting on carbon-nitrogen (but not peptide) bonds, in linear amides"/>
    <property type="evidence" value="ECO:0007669"/>
    <property type="project" value="UniProtKB-ARBA"/>
</dbReference>
<dbReference type="Proteomes" id="UP000316092">
    <property type="component" value="Unassembled WGS sequence"/>
</dbReference>
<dbReference type="AlphaFoldDB" id="A0A553UNK2"/>
<evidence type="ECO:0000256" key="6">
    <source>
        <dbReference type="PIRSR" id="PIRSR600246-3"/>
    </source>
</evidence>
<evidence type="ECO:0000256" key="3">
    <source>
        <dbReference type="ARBA" id="ARBA00022813"/>
    </source>
</evidence>
<dbReference type="PANTHER" id="PTHR10188:SF6">
    <property type="entry name" value="N(4)-(BETA-N-ACETYLGLUCOSAMINYL)-L-ASPARAGINASE"/>
    <property type="match status" value="1"/>
</dbReference>
<dbReference type="GO" id="GO:0006508">
    <property type="term" value="P:proteolysis"/>
    <property type="evidence" value="ECO:0007669"/>
    <property type="project" value="UniProtKB-KW"/>
</dbReference>
<dbReference type="Gene3D" id="3.60.20.30">
    <property type="entry name" value="(Glycosyl)asparaginase"/>
    <property type="match status" value="1"/>
</dbReference>
<reference evidence="7 8" key="1">
    <citation type="submission" date="2019-07" db="EMBL/GenBank/DDBJ databases">
        <title>Deinococcus detaillus sp. nov., isolated from humus soil in Antarctica.</title>
        <authorList>
            <person name="Zhang K."/>
        </authorList>
    </citation>
    <scope>NUCLEOTIDE SEQUENCE [LARGE SCALE GENOMIC DNA]</scope>
    <source>
        <strain evidence="7 8">H1</strain>
    </source>
</reference>
<dbReference type="InterPro" id="IPR000246">
    <property type="entry name" value="Peptidase_T2"/>
</dbReference>
<proteinExistence type="predicted"/>
<comment type="caution">
    <text evidence="7">The sequence shown here is derived from an EMBL/GenBank/DDBJ whole genome shotgun (WGS) entry which is preliminary data.</text>
</comment>
<evidence type="ECO:0000256" key="1">
    <source>
        <dbReference type="ARBA" id="ARBA00022670"/>
    </source>
</evidence>
<name>A0A553UNK2_9DEIO</name>
<keyword evidence="1" id="KW-0645">Protease</keyword>
<dbReference type="OrthoDB" id="9780217at2"/>
<dbReference type="InterPro" id="IPR029055">
    <property type="entry name" value="Ntn_hydrolases_N"/>
</dbReference>
<feature type="site" description="Cleavage; by autolysis" evidence="6">
    <location>
        <begin position="179"/>
        <end position="180"/>
    </location>
</feature>
<gene>
    <name evidence="7" type="ORF">FNU79_14570</name>
</gene>
<evidence type="ECO:0000256" key="4">
    <source>
        <dbReference type="PIRSR" id="PIRSR600246-1"/>
    </source>
</evidence>
<evidence type="ECO:0000313" key="7">
    <source>
        <dbReference type="EMBL" id="TSA81792.1"/>
    </source>
</evidence>
<sequence length="318" mass="33266">MTTTRRTPVLAIHGGCGAIPKDELTPDLNRAAREALRRALQAGFSVLTAGGAATDAVTEAVAVMEDDPVFNAGYGAALNRDGYHELDASVMDGAAGLAGAVAGARRIRHPVRVARSLAEVADPLLLVGEAADEWARQRGFEVVDNSFFTTPSRREALERMLEREREGTLAAAPERDKHGTVGAAALDLHGHLAAATSTGGYTAKPTGRIGDSPIIGAGTWADDRTCALSGTGKGEFFIRRVLGHEIHARMLYQGAALSEATDAMIHGEMVALGKLGAGGGAGLCAVDKDGNVALPYNTEGMYRGWITAEGMRVAIHEE</sequence>
<dbReference type="PANTHER" id="PTHR10188">
    <property type="entry name" value="L-ASPARAGINASE"/>
    <property type="match status" value="1"/>
</dbReference>
<dbReference type="RefSeq" id="WP_143721539.1">
    <property type="nucleotide sequence ID" value="NZ_VKDB01000020.1"/>
</dbReference>
<feature type="active site" description="Nucleophile" evidence="4">
    <location>
        <position position="180"/>
    </location>
</feature>
<feature type="binding site" evidence="5">
    <location>
        <begin position="208"/>
        <end position="211"/>
    </location>
    <ligand>
        <name>substrate</name>
    </ligand>
</feature>
<dbReference type="GO" id="GO:0008233">
    <property type="term" value="F:peptidase activity"/>
    <property type="evidence" value="ECO:0007669"/>
    <property type="project" value="UniProtKB-KW"/>
</dbReference>
<feature type="binding site" evidence="5">
    <location>
        <begin position="231"/>
        <end position="234"/>
    </location>
    <ligand>
        <name>substrate</name>
    </ligand>
</feature>
<dbReference type="EMBL" id="VKDB01000020">
    <property type="protein sequence ID" value="TSA81792.1"/>
    <property type="molecule type" value="Genomic_DNA"/>
</dbReference>
<keyword evidence="8" id="KW-1185">Reference proteome</keyword>
<organism evidence="7 8">
    <name type="scientific">Deinococcus detaillensis</name>
    <dbReference type="NCBI Taxonomy" id="2592048"/>
    <lineage>
        <taxon>Bacteria</taxon>
        <taxon>Thermotogati</taxon>
        <taxon>Deinococcota</taxon>
        <taxon>Deinococci</taxon>
        <taxon>Deinococcales</taxon>
        <taxon>Deinococcaceae</taxon>
        <taxon>Deinococcus</taxon>
    </lineage>
</organism>
<protein>
    <submittedName>
        <fullName evidence="7">Isoaspartyl peptidase/L-asparaginase</fullName>
    </submittedName>
</protein>
<dbReference type="CDD" id="cd04701">
    <property type="entry name" value="Asparaginase_2"/>
    <property type="match status" value="1"/>
</dbReference>
<dbReference type="Pfam" id="PF01112">
    <property type="entry name" value="Asparaginase_2"/>
    <property type="match status" value="1"/>
</dbReference>
<accession>A0A553UNK2</accession>
<evidence type="ECO:0000256" key="5">
    <source>
        <dbReference type="PIRSR" id="PIRSR600246-2"/>
    </source>
</evidence>
<keyword evidence="3" id="KW-0068">Autocatalytic cleavage</keyword>
<keyword evidence="2" id="KW-0378">Hydrolase</keyword>
<dbReference type="FunFam" id="3.60.20.30:FF:000001">
    <property type="entry name" value="Isoaspartyl peptidase/L-asparaginase"/>
    <property type="match status" value="1"/>
</dbReference>
<evidence type="ECO:0000256" key="2">
    <source>
        <dbReference type="ARBA" id="ARBA00022801"/>
    </source>
</evidence>
<dbReference type="SUPFAM" id="SSF56235">
    <property type="entry name" value="N-terminal nucleophile aminohydrolases (Ntn hydrolases)"/>
    <property type="match status" value="1"/>
</dbReference>
<evidence type="ECO:0000313" key="8">
    <source>
        <dbReference type="Proteomes" id="UP000316092"/>
    </source>
</evidence>